<sequence>MVISTTKRTLCGAGWMWWCDGVVMMKVGMAAAVGGVVAVTRGGGDVTAVVTVVVAWMLWWRGGAFRWWRYRDGDDVDNGVVAAGGWPECGRNVVGAAPTAGKEREGG</sequence>
<gene>
    <name evidence="2" type="ORF">Tci_005384</name>
</gene>
<keyword evidence="1" id="KW-1133">Transmembrane helix</keyword>
<evidence type="ECO:0000256" key="1">
    <source>
        <dbReference type="SAM" id="Phobius"/>
    </source>
</evidence>
<feature type="transmembrane region" description="Helical" evidence="1">
    <location>
        <begin position="46"/>
        <end position="62"/>
    </location>
</feature>
<accession>A0A6L2J933</accession>
<name>A0A6L2J933_TANCI</name>
<evidence type="ECO:0000313" key="2">
    <source>
        <dbReference type="EMBL" id="GEU33406.1"/>
    </source>
</evidence>
<proteinExistence type="predicted"/>
<dbReference type="EMBL" id="BKCJ010000461">
    <property type="protein sequence ID" value="GEU33406.1"/>
    <property type="molecule type" value="Genomic_DNA"/>
</dbReference>
<organism evidence="2">
    <name type="scientific">Tanacetum cinerariifolium</name>
    <name type="common">Dalmatian daisy</name>
    <name type="synonym">Chrysanthemum cinerariifolium</name>
    <dbReference type="NCBI Taxonomy" id="118510"/>
    <lineage>
        <taxon>Eukaryota</taxon>
        <taxon>Viridiplantae</taxon>
        <taxon>Streptophyta</taxon>
        <taxon>Embryophyta</taxon>
        <taxon>Tracheophyta</taxon>
        <taxon>Spermatophyta</taxon>
        <taxon>Magnoliopsida</taxon>
        <taxon>eudicotyledons</taxon>
        <taxon>Gunneridae</taxon>
        <taxon>Pentapetalae</taxon>
        <taxon>asterids</taxon>
        <taxon>campanulids</taxon>
        <taxon>Asterales</taxon>
        <taxon>Asteraceae</taxon>
        <taxon>Asteroideae</taxon>
        <taxon>Anthemideae</taxon>
        <taxon>Anthemidinae</taxon>
        <taxon>Tanacetum</taxon>
    </lineage>
</organism>
<dbReference type="AlphaFoldDB" id="A0A6L2J933"/>
<feature type="transmembrane region" description="Helical" evidence="1">
    <location>
        <begin position="21"/>
        <end position="40"/>
    </location>
</feature>
<comment type="caution">
    <text evidence="2">The sequence shown here is derived from an EMBL/GenBank/DDBJ whole genome shotgun (WGS) entry which is preliminary data.</text>
</comment>
<protein>
    <submittedName>
        <fullName evidence="2">Uncharacterized protein</fullName>
    </submittedName>
</protein>
<keyword evidence="1" id="KW-0472">Membrane</keyword>
<keyword evidence="1" id="KW-0812">Transmembrane</keyword>
<reference evidence="2" key="1">
    <citation type="journal article" date="2019" name="Sci. Rep.">
        <title>Draft genome of Tanacetum cinerariifolium, the natural source of mosquito coil.</title>
        <authorList>
            <person name="Yamashiro T."/>
            <person name="Shiraishi A."/>
            <person name="Satake H."/>
            <person name="Nakayama K."/>
        </authorList>
    </citation>
    <scope>NUCLEOTIDE SEQUENCE</scope>
</reference>